<keyword evidence="3" id="KW-0808">Transferase</keyword>
<keyword evidence="6" id="KW-1185">Reference proteome</keyword>
<dbReference type="OrthoDB" id="261426at2759"/>
<dbReference type="Proteomes" id="UP000270094">
    <property type="component" value="Unassembled WGS sequence"/>
</dbReference>
<evidence type="ECO:0000313" key="6">
    <source>
        <dbReference type="Proteomes" id="UP000270094"/>
    </source>
</evidence>
<dbReference type="EMBL" id="UYYB01029737">
    <property type="protein sequence ID" value="VDM73265.1"/>
    <property type="molecule type" value="Genomic_DNA"/>
</dbReference>
<evidence type="ECO:0000256" key="3">
    <source>
        <dbReference type="PROSITE-ProRule" id="PRU00346"/>
    </source>
</evidence>
<dbReference type="GO" id="GO:0008705">
    <property type="term" value="F:methionine synthase activity"/>
    <property type="evidence" value="ECO:0007669"/>
    <property type="project" value="InterPro"/>
</dbReference>
<dbReference type="GO" id="GO:0046872">
    <property type="term" value="F:metal ion binding"/>
    <property type="evidence" value="ECO:0007669"/>
    <property type="project" value="UniProtKB-KW"/>
</dbReference>
<keyword evidence="2" id="KW-0170">Cobalt</keyword>
<dbReference type="InterPro" id="IPR050554">
    <property type="entry name" value="Met_Synthase/Corrinoid"/>
</dbReference>
<evidence type="ECO:0000256" key="1">
    <source>
        <dbReference type="ARBA" id="ARBA00022723"/>
    </source>
</evidence>
<name>A0A3P7KRX9_STRVU</name>
<dbReference type="GO" id="GO:0046653">
    <property type="term" value="P:tetrahydrofolate metabolic process"/>
    <property type="evidence" value="ECO:0007669"/>
    <property type="project" value="TreeGrafter"/>
</dbReference>
<dbReference type="GO" id="GO:0005829">
    <property type="term" value="C:cytosol"/>
    <property type="evidence" value="ECO:0007669"/>
    <property type="project" value="TreeGrafter"/>
</dbReference>
<dbReference type="GO" id="GO:0032259">
    <property type="term" value="P:methylation"/>
    <property type="evidence" value="ECO:0007669"/>
    <property type="project" value="UniProtKB-KW"/>
</dbReference>
<reference evidence="5 6" key="1">
    <citation type="submission" date="2018-11" db="EMBL/GenBank/DDBJ databases">
        <authorList>
            <consortium name="Pathogen Informatics"/>
        </authorList>
    </citation>
    <scope>NUCLEOTIDE SEQUENCE [LARGE SCALE GENOMIC DNA]</scope>
</reference>
<protein>
    <recommendedName>
        <fullName evidence="4">AdoMet activation domain-containing protein</fullName>
    </recommendedName>
</protein>
<accession>A0A3P7KRX9</accession>
<dbReference type="GO" id="GO:0050667">
    <property type="term" value="P:homocysteine metabolic process"/>
    <property type="evidence" value="ECO:0007669"/>
    <property type="project" value="TreeGrafter"/>
</dbReference>
<dbReference type="AlphaFoldDB" id="A0A3P7KRX9"/>
<dbReference type="Gene3D" id="3.10.196.10">
    <property type="entry name" value="Vitamin B12-dependent methionine synthase, activation domain"/>
    <property type="match status" value="1"/>
</dbReference>
<organism evidence="5 6">
    <name type="scientific">Strongylus vulgaris</name>
    <name type="common">Blood worm</name>
    <dbReference type="NCBI Taxonomy" id="40348"/>
    <lineage>
        <taxon>Eukaryota</taxon>
        <taxon>Metazoa</taxon>
        <taxon>Ecdysozoa</taxon>
        <taxon>Nematoda</taxon>
        <taxon>Chromadorea</taxon>
        <taxon>Rhabditida</taxon>
        <taxon>Rhabditina</taxon>
        <taxon>Rhabditomorpha</taxon>
        <taxon>Strongyloidea</taxon>
        <taxon>Strongylidae</taxon>
        <taxon>Strongylus</taxon>
    </lineage>
</organism>
<feature type="domain" description="AdoMet activation" evidence="4">
    <location>
        <begin position="1"/>
        <end position="154"/>
    </location>
</feature>
<gene>
    <name evidence="5" type="ORF">SVUK_LOCUS8263</name>
</gene>
<proteinExistence type="predicted"/>
<dbReference type="PANTHER" id="PTHR45833:SF1">
    <property type="entry name" value="METHIONINE SYNTHASE"/>
    <property type="match status" value="1"/>
</dbReference>
<evidence type="ECO:0000256" key="2">
    <source>
        <dbReference type="ARBA" id="ARBA00023285"/>
    </source>
</evidence>
<dbReference type="Pfam" id="PF02965">
    <property type="entry name" value="Met_synt_B12"/>
    <property type="match status" value="1"/>
</dbReference>
<sequence length="154" mass="17862">AIDVARTKALRIDFDKFAPVKPSFLGRKEFLDFDLSKLIPYIDWKPFFDVWQLRGKYPNRSYPRIFKDEQDAQKWLSNIIKEKKLKANAVIGFFEAGSVGDDIHIFENGKEKAIFYGLRQQSGREHDQPHLCMSDFVKPLHDGGRFELCGTGSY</sequence>
<feature type="non-terminal residue" evidence="5">
    <location>
        <position position="1"/>
    </location>
</feature>
<evidence type="ECO:0000313" key="5">
    <source>
        <dbReference type="EMBL" id="VDM73265.1"/>
    </source>
</evidence>
<dbReference type="InterPro" id="IPR037010">
    <property type="entry name" value="VitB12-dep_Met_synth_activ_sf"/>
</dbReference>
<keyword evidence="3" id="KW-0489">Methyltransferase</keyword>
<evidence type="ECO:0000259" key="4">
    <source>
        <dbReference type="PROSITE" id="PS50974"/>
    </source>
</evidence>
<dbReference type="InterPro" id="IPR004223">
    <property type="entry name" value="VitB12-dep_Met_synth_activ_dom"/>
</dbReference>
<dbReference type="SUPFAM" id="SSF56507">
    <property type="entry name" value="Methionine synthase activation domain-like"/>
    <property type="match status" value="1"/>
</dbReference>
<dbReference type="PROSITE" id="PS50974">
    <property type="entry name" value="ADOMET_ACTIVATION"/>
    <property type="match status" value="1"/>
</dbReference>
<dbReference type="PANTHER" id="PTHR45833">
    <property type="entry name" value="METHIONINE SYNTHASE"/>
    <property type="match status" value="1"/>
</dbReference>
<keyword evidence="1" id="KW-0479">Metal-binding</keyword>